<proteinExistence type="predicted"/>
<evidence type="ECO:0000313" key="2">
    <source>
        <dbReference type="Proteomes" id="UP000296706"/>
    </source>
</evidence>
<dbReference type="InterPro" id="IPR036390">
    <property type="entry name" value="WH_DNA-bd_sf"/>
</dbReference>
<reference evidence="1 2" key="1">
    <citation type="journal article" date="2019" name="Nat. Commun.">
        <title>A new type of DNA phosphorothioation-based antiviral system in archaea.</title>
        <authorList>
            <person name="Xiong L."/>
            <person name="Liu S."/>
            <person name="Chen S."/>
            <person name="Xiao Y."/>
            <person name="Zhu B."/>
            <person name="Gao Y."/>
            <person name="Zhang Y."/>
            <person name="Chen B."/>
            <person name="Luo J."/>
            <person name="Deng Z."/>
            <person name="Chen X."/>
            <person name="Wang L."/>
            <person name="Chen S."/>
        </authorList>
    </citation>
    <scope>NUCLEOTIDE SEQUENCE [LARGE SCALE GENOMIC DNA]</scope>
    <source>
        <strain evidence="1 2">CBA1105</strain>
    </source>
</reference>
<protein>
    <submittedName>
        <fullName evidence="1">Uncharacterized protein</fullName>
    </submittedName>
</protein>
<dbReference type="RefSeq" id="WP_049994631.1">
    <property type="nucleotide sequence ID" value="NZ_CP031310.1"/>
</dbReference>
<dbReference type="OrthoDB" id="325082at2157"/>
<sequence>MTEPNVLVVTVDDEPSPYEYGLEAIQALKDGESLDQPATVRFPNESQLTDVFNERTYTLLRVIRDEAPESIRETARLVGRDKKNVHEELTTLEALGVIRFESVGRAKKPVFPYDDLVVTPLAHDSGDGAAAAP</sequence>
<dbReference type="Proteomes" id="UP000296706">
    <property type="component" value="Chromosome"/>
</dbReference>
<dbReference type="AlphaFoldDB" id="A0A4D6HEN7"/>
<name>A0A4D6HEN7_9EURY</name>
<keyword evidence="2" id="KW-1185">Reference proteome</keyword>
<evidence type="ECO:0000313" key="1">
    <source>
        <dbReference type="EMBL" id="QCC51756.1"/>
    </source>
</evidence>
<gene>
    <name evidence="1" type="ORF">DV733_11140</name>
</gene>
<dbReference type="STRING" id="1457250.GCA_000755225_00663"/>
<accession>A0A4D6HEN7</accession>
<dbReference type="Pfam" id="PF25212">
    <property type="entry name" value="HVO_A0114"/>
    <property type="match status" value="1"/>
</dbReference>
<organism evidence="1 2">
    <name type="scientific">Halapricum salinum</name>
    <dbReference type="NCBI Taxonomy" id="1457250"/>
    <lineage>
        <taxon>Archaea</taxon>
        <taxon>Methanobacteriati</taxon>
        <taxon>Methanobacteriota</taxon>
        <taxon>Stenosarchaea group</taxon>
        <taxon>Halobacteria</taxon>
        <taxon>Halobacteriales</taxon>
        <taxon>Haloarculaceae</taxon>
        <taxon>Halapricum</taxon>
    </lineage>
</organism>
<dbReference type="SUPFAM" id="SSF46785">
    <property type="entry name" value="Winged helix' DNA-binding domain"/>
    <property type="match status" value="1"/>
</dbReference>
<dbReference type="GeneID" id="39848426"/>
<dbReference type="KEGG" id="hsn:DV733_11140"/>
<dbReference type="EMBL" id="CP031310">
    <property type="protein sequence ID" value="QCC51756.1"/>
    <property type="molecule type" value="Genomic_DNA"/>
</dbReference>